<comment type="caution">
    <text evidence="2">The sequence shown here is derived from an EMBL/GenBank/DDBJ whole genome shotgun (WGS) entry which is preliminary data.</text>
</comment>
<reference evidence="2" key="1">
    <citation type="journal article" date="2021" name="IMA Fungus">
        <title>Genomic characterization of three marine fungi, including Emericellopsis atlantica sp. nov. with signatures of a generalist lifestyle and marine biomass degradation.</title>
        <authorList>
            <person name="Hagestad O.C."/>
            <person name="Hou L."/>
            <person name="Andersen J.H."/>
            <person name="Hansen E.H."/>
            <person name="Altermark B."/>
            <person name="Li C."/>
            <person name="Kuhnert E."/>
            <person name="Cox R.J."/>
            <person name="Crous P.W."/>
            <person name="Spatafora J.W."/>
            <person name="Lail K."/>
            <person name="Amirebrahimi M."/>
            <person name="Lipzen A."/>
            <person name="Pangilinan J."/>
            <person name="Andreopoulos W."/>
            <person name="Hayes R.D."/>
            <person name="Ng V."/>
            <person name="Grigoriev I.V."/>
            <person name="Jackson S.A."/>
            <person name="Sutton T.D.S."/>
            <person name="Dobson A.D.W."/>
            <person name="Rama T."/>
        </authorList>
    </citation>
    <scope>NUCLEOTIDE SEQUENCE</scope>
    <source>
        <strain evidence="2">TS7</strain>
    </source>
</reference>
<name>A0A9P8CT17_9HYPO</name>
<dbReference type="Proteomes" id="UP000887229">
    <property type="component" value="Unassembled WGS sequence"/>
</dbReference>
<feature type="region of interest" description="Disordered" evidence="1">
    <location>
        <begin position="204"/>
        <end position="224"/>
    </location>
</feature>
<feature type="region of interest" description="Disordered" evidence="1">
    <location>
        <begin position="300"/>
        <end position="330"/>
    </location>
</feature>
<evidence type="ECO:0000313" key="2">
    <source>
        <dbReference type="EMBL" id="KAG9258719.1"/>
    </source>
</evidence>
<dbReference type="EMBL" id="MU251243">
    <property type="protein sequence ID" value="KAG9258719.1"/>
    <property type="molecule type" value="Genomic_DNA"/>
</dbReference>
<gene>
    <name evidence="2" type="ORF">F5Z01DRAFT_670426</name>
</gene>
<feature type="compositionally biased region" description="Polar residues" evidence="1">
    <location>
        <begin position="248"/>
        <end position="257"/>
    </location>
</feature>
<dbReference type="GeneID" id="70295462"/>
<organism evidence="2 3">
    <name type="scientific">Emericellopsis atlantica</name>
    <dbReference type="NCBI Taxonomy" id="2614577"/>
    <lineage>
        <taxon>Eukaryota</taxon>
        <taxon>Fungi</taxon>
        <taxon>Dikarya</taxon>
        <taxon>Ascomycota</taxon>
        <taxon>Pezizomycotina</taxon>
        <taxon>Sordariomycetes</taxon>
        <taxon>Hypocreomycetidae</taxon>
        <taxon>Hypocreales</taxon>
        <taxon>Bionectriaceae</taxon>
        <taxon>Emericellopsis</taxon>
    </lineage>
</organism>
<evidence type="ECO:0000313" key="3">
    <source>
        <dbReference type="Proteomes" id="UP000887229"/>
    </source>
</evidence>
<keyword evidence="3" id="KW-1185">Reference proteome</keyword>
<dbReference type="AlphaFoldDB" id="A0A9P8CT17"/>
<protein>
    <submittedName>
        <fullName evidence="2">Uncharacterized protein</fullName>
    </submittedName>
</protein>
<feature type="region of interest" description="Disordered" evidence="1">
    <location>
        <begin position="248"/>
        <end position="276"/>
    </location>
</feature>
<accession>A0A9P8CT17</accession>
<proteinExistence type="predicted"/>
<feature type="region of interest" description="Disordered" evidence="1">
    <location>
        <begin position="134"/>
        <end position="159"/>
    </location>
</feature>
<sequence length="516" mass="56642">MMETLRSSTATCLSTVNTGNVAKTQPTYTTAGTIYNPSTAQPLQAPFRRGRLSKWPAGGYQTDLSLLPKSFLAALPLPNCSPIRTNPEQYSPLQQNYDRAVNPTLFNDTDHTMAKVYPQKLSFDCELPSVTAPSRDVEVSDDGGERSTLLYESDESNTDDEFINMDPLAGMTFKSLQNLASYPNPSQKRARKALQGVKPASLNIGAQGHLNSSPKKADLGSIGSPKKANNMAEPCPFDGPDDVANSYNHKQSTSGFQEGSGVPRPLTAGPPGQRQYRASTFESTLKALQTRAQRQTLGVEWDSGNNSHRPSSLLRDTEDDWDPSTGRSVTPCPVFDSKSPTVQSVATSTLYDYSLHKPEYGYSLNPTHHLENHRQIMAAHGEADQTLSYPETPIIGDSRLVSATSYPSVTSIQARKELTDTYWYAGSGFMSKSTAEAVVDARFRRLEHSFGVIGDRRPGKAENQHLPISVDEANKMPVSDHAQPLLNAAFQTLLEWREHQCSNQQSARPEQHENSS</sequence>
<dbReference type="RefSeq" id="XP_046122643.1">
    <property type="nucleotide sequence ID" value="XM_046264559.1"/>
</dbReference>
<evidence type="ECO:0000256" key="1">
    <source>
        <dbReference type="SAM" id="MobiDB-lite"/>
    </source>
</evidence>
<dbReference type="OrthoDB" id="4588713at2759"/>